<reference evidence="13 14" key="1">
    <citation type="submission" date="2020-02" db="EMBL/GenBank/DDBJ databases">
        <title>Rhodobacter translucens sp. nov., a novel bacterium isolated from activated sludge.</title>
        <authorList>
            <person name="Liu J."/>
        </authorList>
    </citation>
    <scope>NUCLEOTIDE SEQUENCE [LARGE SCALE GENOMIC DNA]</scope>
    <source>
        <strain evidence="13 14">HX-7-19</strain>
    </source>
</reference>
<keyword evidence="14" id="KW-1185">Reference proteome</keyword>
<dbReference type="Gene3D" id="3.30.460.20">
    <property type="entry name" value="CorA soluble domain-like"/>
    <property type="match status" value="1"/>
</dbReference>
<proteinExistence type="inferred from homology"/>
<dbReference type="GO" id="GO:0015099">
    <property type="term" value="F:nickel cation transmembrane transporter activity"/>
    <property type="evidence" value="ECO:0007669"/>
    <property type="project" value="TreeGrafter"/>
</dbReference>
<organism evidence="13 14">
    <name type="scientific">Paragemmobacter kunshanensis</name>
    <dbReference type="NCBI Taxonomy" id="2583234"/>
    <lineage>
        <taxon>Bacteria</taxon>
        <taxon>Pseudomonadati</taxon>
        <taxon>Pseudomonadota</taxon>
        <taxon>Alphaproteobacteria</taxon>
        <taxon>Rhodobacterales</taxon>
        <taxon>Paracoccaceae</taxon>
        <taxon>Paragemmobacter</taxon>
    </lineage>
</organism>
<evidence type="ECO:0000256" key="8">
    <source>
        <dbReference type="ARBA" id="ARBA00023065"/>
    </source>
</evidence>
<dbReference type="PANTHER" id="PTHR47685">
    <property type="entry name" value="MAGNESIUM TRANSPORT PROTEIN CORA"/>
    <property type="match status" value="1"/>
</dbReference>
<comment type="function">
    <text evidence="11">Mediates influx of magnesium ions. Alternates between open and closed states. Activated by low cytoplasmic Mg(2+) levels. Inactive when cytoplasmic Mg(2+) levels are high.</text>
</comment>
<keyword evidence="6" id="KW-0460">Magnesium</keyword>
<keyword evidence="5 12" id="KW-0812">Transmembrane</keyword>
<dbReference type="InterPro" id="IPR045861">
    <property type="entry name" value="CorA_cytoplasmic_dom"/>
</dbReference>
<evidence type="ECO:0000256" key="4">
    <source>
        <dbReference type="ARBA" id="ARBA00022475"/>
    </source>
</evidence>
<accession>A0A6M1TNH1</accession>
<keyword evidence="3" id="KW-0813">Transport</keyword>
<comment type="subcellular location">
    <subcellularLocation>
        <location evidence="1">Cell membrane</location>
        <topology evidence="1">Multi-pass membrane protein</topology>
    </subcellularLocation>
</comment>
<gene>
    <name evidence="13" type="ORF">G5V65_01925</name>
</gene>
<dbReference type="GO" id="GO:0005886">
    <property type="term" value="C:plasma membrane"/>
    <property type="evidence" value="ECO:0007669"/>
    <property type="project" value="UniProtKB-SubCell"/>
</dbReference>
<evidence type="ECO:0000256" key="2">
    <source>
        <dbReference type="ARBA" id="ARBA00009765"/>
    </source>
</evidence>
<comment type="similarity">
    <text evidence="2">Belongs to the CorA metal ion transporter (MIT) (TC 1.A.35) family.</text>
</comment>
<keyword evidence="4" id="KW-1003">Cell membrane</keyword>
<feature type="transmembrane region" description="Helical" evidence="12">
    <location>
        <begin position="260"/>
        <end position="282"/>
    </location>
</feature>
<dbReference type="GO" id="GO:0015087">
    <property type="term" value="F:cobalt ion transmembrane transporter activity"/>
    <property type="evidence" value="ECO:0007669"/>
    <property type="project" value="TreeGrafter"/>
</dbReference>
<feature type="transmembrane region" description="Helical" evidence="12">
    <location>
        <begin position="294"/>
        <end position="314"/>
    </location>
</feature>
<dbReference type="CDD" id="cd12837">
    <property type="entry name" value="EcCorA-like_u1"/>
    <property type="match status" value="1"/>
</dbReference>
<dbReference type="RefSeq" id="WP_165046723.1">
    <property type="nucleotide sequence ID" value="NZ_JAALFE010000001.1"/>
</dbReference>
<dbReference type="InterPro" id="IPR045863">
    <property type="entry name" value="CorA_TM1_TM2"/>
</dbReference>
<dbReference type="EMBL" id="JAALFE010000001">
    <property type="protein sequence ID" value="NGQ89638.1"/>
    <property type="molecule type" value="Genomic_DNA"/>
</dbReference>
<dbReference type="SUPFAM" id="SSF143865">
    <property type="entry name" value="CorA soluble domain-like"/>
    <property type="match status" value="1"/>
</dbReference>
<evidence type="ECO:0000256" key="12">
    <source>
        <dbReference type="SAM" id="Phobius"/>
    </source>
</evidence>
<evidence type="ECO:0000256" key="1">
    <source>
        <dbReference type="ARBA" id="ARBA00004651"/>
    </source>
</evidence>
<dbReference type="InterPro" id="IPR050829">
    <property type="entry name" value="CorA_MIT"/>
</dbReference>
<evidence type="ECO:0000313" key="14">
    <source>
        <dbReference type="Proteomes" id="UP000474758"/>
    </source>
</evidence>
<dbReference type="GO" id="GO:0015095">
    <property type="term" value="F:magnesium ion transmembrane transporter activity"/>
    <property type="evidence" value="ECO:0007669"/>
    <property type="project" value="TreeGrafter"/>
</dbReference>
<sequence length="320" mass="34780">MLHAYRESQGRLVALSPDSALADAIWIDLHAPTPDEAAATAALGLHVPTLEDMEEIEISNRLYREGGTDYMTIQLTGHSDTNAPTAGPVTFILTPGRLVTVRHHASRPFETYPTRADKVGPGCTSANALFLSLLEEIVGRLADLLESSGRSLDHVSRSVYTPGKRGQNQKRLEVALRHIGREAELLGNIRLALLTLSRALGFYGQTARERTGDEGLSGTVANLTRDIDSLEVHTDFLSQRVGLASDATLGMINLAQNSTVRIVSVVAVLFSPPTLIASIYGMNFDIMPELAQPLGYPSALIAMLASSAIAYLYFRWKNWL</sequence>
<dbReference type="SUPFAM" id="SSF144083">
    <property type="entry name" value="Magnesium transport protein CorA, transmembrane region"/>
    <property type="match status" value="1"/>
</dbReference>
<name>A0A6M1TNH1_9RHOB</name>
<evidence type="ECO:0000256" key="7">
    <source>
        <dbReference type="ARBA" id="ARBA00022989"/>
    </source>
</evidence>
<protein>
    <submittedName>
        <fullName evidence="13">Magnesium transporter CorA family protein</fullName>
    </submittedName>
</protein>
<dbReference type="FunFam" id="1.20.58.340:FF:000004">
    <property type="entry name" value="Magnesium transport protein CorA"/>
    <property type="match status" value="1"/>
</dbReference>
<dbReference type="AlphaFoldDB" id="A0A6M1TNH1"/>
<evidence type="ECO:0000256" key="10">
    <source>
        <dbReference type="ARBA" id="ARBA00034269"/>
    </source>
</evidence>
<evidence type="ECO:0000256" key="5">
    <source>
        <dbReference type="ARBA" id="ARBA00022692"/>
    </source>
</evidence>
<dbReference type="Proteomes" id="UP000474758">
    <property type="component" value="Unassembled WGS sequence"/>
</dbReference>
<comment type="caution">
    <text evidence="13">The sequence shown here is derived from an EMBL/GenBank/DDBJ whole genome shotgun (WGS) entry which is preliminary data.</text>
</comment>
<comment type="catalytic activity">
    <reaction evidence="10">
        <text>Mg(2+)(in) = Mg(2+)(out)</text>
        <dbReference type="Rhea" id="RHEA:29827"/>
        <dbReference type="ChEBI" id="CHEBI:18420"/>
    </reaction>
</comment>
<evidence type="ECO:0000256" key="11">
    <source>
        <dbReference type="ARBA" id="ARBA00045497"/>
    </source>
</evidence>
<dbReference type="Pfam" id="PF01544">
    <property type="entry name" value="CorA"/>
    <property type="match status" value="1"/>
</dbReference>
<dbReference type="Gene3D" id="1.20.58.340">
    <property type="entry name" value="Magnesium transport protein CorA, transmembrane region"/>
    <property type="match status" value="1"/>
</dbReference>
<keyword evidence="8" id="KW-0406">Ion transport</keyword>
<dbReference type="InterPro" id="IPR002523">
    <property type="entry name" value="MgTranspt_CorA/ZnTranspt_ZntB"/>
</dbReference>
<dbReference type="PANTHER" id="PTHR47685:SF1">
    <property type="entry name" value="MAGNESIUM TRANSPORT PROTEIN CORA"/>
    <property type="match status" value="1"/>
</dbReference>
<keyword evidence="7 12" id="KW-1133">Transmembrane helix</keyword>
<evidence type="ECO:0000256" key="6">
    <source>
        <dbReference type="ARBA" id="ARBA00022842"/>
    </source>
</evidence>
<evidence type="ECO:0000256" key="3">
    <source>
        <dbReference type="ARBA" id="ARBA00022448"/>
    </source>
</evidence>
<keyword evidence="9 12" id="KW-0472">Membrane</keyword>
<evidence type="ECO:0000256" key="9">
    <source>
        <dbReference type="ARBA" id="ARBA00023136"/>
    </source>
</evidence>
<evidence type="ECO:0000313" key="13">
    <source>
        <dbReference type="EMBL" id="NGQ89638.1"/>
    </source>
</evidence>